<dbReference type="SUPFAM" id="SSF56219">
    <property type="entry name" value="DNase I-like"/>
    <property type="match status" value="1"/>
</dbReference>
<dbReference type="InParanoid" id="A0A7N2LUL7"/>
<reference evidence="4" key="2">
    <citation type="submission" date="2021-01" db="UniProtKB">
        <authorList>
            <consortium name="EnsemblPlants"/>
        </authorList>
    </citation>
    <scope>IDENTIFICATION</scope>
</reference>
<dbReference type="Proteomes" id="UP000594261">
    <property type="component" value="Chromosome 5"/>
</dbReference>
<proteinExistence type="predicted"/>
<accession>A0A7N2LUL7</accession>
<evidence type="ECO:0000259" key="3">
    <source>
        <dbReference type="Pfam" id="PF14392"/>
    </source>
</evidence>
<dbReference type="Pfam" id="PF14392">
    <property type="entry name" value="zf-CCHC_4"/>
    <property type="match status" value="1"/>
</dbReference>
<dbReference type="PANTHER" id="PTHR33710">
    <property type="entry name" value="BNAC02G09200D PROTEIN"/>
    <property type="match status" value="1"/>
</dbReference>
<protein>
    <recommendedName>
        <fullName evidence="6">Reverse transcriptase</fullName>
    </recommendedName>
</protein>
<dbReference type="AlphaFoldDB" id="A0A7N2LUL7"/>
<dbReference type="InterPro" id="IPR036691">
    <property type="entry name" value="Endo/exonu/phosph_ase_sf"/>
</dbReference>
<name>A0A7N2LUL7_QUELO</name>
<evidence type="ECO:0000313" key="5">
    <source>
        <dbReference type="Proteomes" id="UP000594261"/>
    </source>
</evidence>
<dbReference type="InterPro" id="IPR025836">
    <property type="entry name" value="Zn_knuckle_CX2CX4HX4C"/>
</dbReference>
<reference evidence="4 5" key="1">
    <citation type="journal article" date="2016" name="G3 (Bethesda)">
        <title>First Draft Assembly and Annotation of the Genome of a California Endemic Oak Quercus lobata Nee (Fagaceae).</title>
        <authorList>
            <person name="Sork V.L."/>
            <person name="Fitz-Gibbon S.T."/>
            <person name="Puiu D."/>
            <person name="Crepeau M."/>
            <person name="Gugger P.F."/>
            <person name="Sherman R."/>
            <person name="Stevens K."/>
            <person name="Langley C.H."/>
            <person name="Pellegrini M."/>
            <person name="Salzberg S.L."/>
        </authorList>
    </citation>
    <scope>NUCLEOTIDE SEQUENCE [LARGE SCALE GENOMIC DNA]</scope>
    <source>
        <strain evidence="4 5">cv. SW786</strain>
    </source>
</reference>
<evidence type="ECO:0008006" key="6">
    <source>
        <dbReference type="Google" id="ProtNLM"/>
    </source>
</evidence>
<dbReference type="PANTHER" id="PTHR33710:SF62">
    <property type="entry name" value="DUF4283 DOMAIN PROTEIN"/>
    <property type="match status" value="1"/>
</dbReference>
<dbReference type="InterPro" id="IPR005135">
    <property type="entry name" value="Endo/exonuclease/phosphatase"/>
</dbReference>
<evidence type="ECO:0000259" key="1">
    <source>
        <dbReference type="Pfam" id="PF03372"/>
    </source>
</evidence>
<dbReference type="Pfam" id="PF03372">
    <property type="entry name" value="Exo_endo_phos"/>
    <property type="match status" value="1"/>
</dbReference>
<dbReference type="EnsemblPlants" id="QL05p073923:mrna">
    <property type="protein sequence ID" value="QL05p073923:mrna"/>
    <property type="gene ID" value="QL05p073923"/>
</dbReference>
<dbReference type="Gene3D" id="3.60.10.10">
    <property type="entry name" value="Endonuclease/exonuclease/phosphatase"/>
    <property type="match status" value="1"/>
</dbReference>
<evidence type="ECO:0000259" key="2">
    <source>
        <dbReference type="Pfam" id="PF14111"/>
    </source>
</evidence>
<dbReference type="Gramene" id="QL05p073923:mrna">
    <property type="protein sequence ID" value="QL05p073923:mrna"/>
    <property type="gene ID" value="QL05p073923"/>
</dbReference>
<feature type="domain" description="DUF4283" evidence="2">
    <location>
        <begin position="36"/>
        <end position="108"/>
    </location>
</feature>
<dbReference type="Pfam" id="PF14111">
    <property type="entry name" value="DUF4283"/>
    <property type="match status" value="1"/>
</dbReference>
<sequence length="906" mass="103162">MENLTKHWQSLSLNAREGDELGLDDELSTKSFTMASKFLTKRALNVEAVTKTFSPLWRSVKGFEVRKISDHVLLFTFEKKEEVERIMSNAPWSFDKHLVVLQWYERGVSLRDLEFKRIPIWVQIHDVPFKFMNKTVAVKLCEVVGAVCQSSDEGETDGGSFLRMKVVIDISKPLCRGRPISLSKGEQSWVSFKYERLPNICYWCGCLNHVDSDCDVWIESEGKLTKENQAYGAWIRATPYVKGRSSVLKVPGFYAAKKAQKKKVVEAENVAVPPVLLVDDFLPTVVQEQTEVAAHFHYASNEVSVVSEGETMIHDGTVLESHDSRESFEERLAEIDKDLTRFDKGGSKYFNGGGCGAAPPTAMNILCWNCRGLGSPQTEHELGDLIWAHSPSIVFVAETWLKKTRLIYLCDKLKFDGMIEFSREGRGGGVVIFWKKEVDFSVDTYSPNHIDAIINKGKEGEWRFTGFYGESETSNHYISWATLRRLKAKFTLPWICAGDFNEIIRAHEKLGGRHRPSRQMEEFRDVLDECDFQDLGYSGNKFTWCNGHGEGHTVWERLDRAVGTTDWLSMFLATKVVHLECGTSDHKPIMIHLLGIPKKVNKPWRFEQMWMRDEGCSEVIEDAWSHDYHGNPMSRVEGKVERCRKSLKWWSKVVFGNVTRSLREKKELLRVAEEEAIRGGSFSRVQRLKLEISKLLGKEEQMWKQRSRALWLQEGDNNTKFFHSRASHRFRRNCIDTLEDPSGEVCTDEDGISQILVNYYQLLFNSSNPSRMEEVVAGVPCSVTEEMNEVLNGEYTKEEVVTALNQMEPLKAPGPDGLPPLFFQHYWSSVGADVTEAVLSCLASGVIPSSINQTFITLIPKVIANRLKGVLPLIISESQSTFQSDKAISDNILVAFETLHHMKNQK</sequence>
<feature type="domain" description="Endonuclease/exonuclease/phosphatase" evidence="1">
    <location>
        <begin position="367"/>
        <end position="568"/>
    </location>
</feature>
<dbReference type="EMBL" id="LRBV02000005">
    <property type="status" value="NOT_ANNOTATED_CDS"/>
    <property type="molecule type" value="Genomic_DNA"/>
</dbReference>
<evidence type="ECO:0000313" key="4">
    <source>
        <dbReference type="EnsemblPlants" id="QL05p073923:mrna"/>
    </source>
</evidence>
<dbReference type="OMA" id="CSFITWT"/>
<organism evidence="4 5">
    <name type="scientific">Quercus lobata</name>
    <name type="common">Valley oak</name>
    <dbReference type="NCBI Taxonomy" id="97700"/>
    <lineage>
        <taxon>Eukaryota</taxon>
        <taxon>Viridiplantae</taxon>
        <taxon>Streptophyta</taxon>
        <taxon>Embryophyta</taxon>
        <taxon>Tracheophyta</taxon>
        <taxon>Spermatophyta</taxon>
        <taxon>Magnoliopsida</taxon>
        <taxon>eudicotyledons</taxon>
        <taxon>Gunneridae</taxon>
        <taxon>Pentapetalae</taxon>
        <taxon>rosids</taxon>
        <taxon>fabids</taxon>
        <taxon>Fagales</taxon>
        <taxon>Fagaceae</taxon>
        <taxon>Quercus</taxon>
    </lineage>
</organism>
<keyword evidence="5" id="KW-1185">Reference proteome</keyword>
<feature type="domain" description="Zinc knuckle CX2CX4HX4C" evidence="3">
    <location>
        <begin position="168"/>
        <end position="215"/>
    </location>
</feature>
<dbReference type="InterPro" id="IPR025558">
    <property type="entry name" value="DUF4283"/>
</dbReference>
<dbReference type="GO" id="GO:0003824">
    <property type="term" value="F:catalytic activity"/>
    <property type="evidence" value="ECO:0007669"/>
    <property type="project" value="InterPro"/>
</dbReference>